<dbReference type="PANTHER" id="PTHR43071:SF2">
    <property type="entry name" value="2-AMINO-4-HYDROXY-6-HYDROXYMETHYLDIHYDROPTERIDINE PYROPHOSPHOKINASE"/>
    <property type="match status" value="1"/>
</dbReference>
<dbReference type="GO" id="GO:0005524">
    <property type="term" value="F:ATP binding"/>
    <property type="evidence" value="ECO:0007669"/>
    <property type="project" value="UniProtKB-KW"/>
</dbReference>
<evidence type="ECO:0000313" key="9">
    <source>
        <dbReference type="EMBL" id="SEH06799.1"/>
    </source>
</evidence>
<evidence type="ECO:0000256" key="1">
    <source>
        <dbReference type="ARBA" id="ARBA00005051"/>
    </source>
</evidence>
<evidence type="ECO:0000256" key="4">
    <source>
        <dbReference type="ARBA" id="ARBA00022741"/>
    </source>
</evidence>
<evidence type="ECO:0000313" key="10">
    <source>
        <dbReference type="Proteomes" id="UP000236724"/>
    </source>
</evidence>
<dbReference type="EC" id="2.7.6.3" evidence="2"/>
<reference evidence="9 10" key="1">
    <citation type="submission" date="2016-10" db="EMBL/GenBank/DDBJ databases">
        <authorList>
            <person name="de Groot N.N."/>
        </authorList>
    </citation>
    <scope>NUCLEOTIDE SEQUENCE [LARGE SCALE GENOMIC DNA]</scope>
    <source>
        <strain evidence="9">MBHS1</strain>
    </source>
</reference>
<keyword evidence="7" id="KW-0289">Folate biosynthesis</keyword>
<evidence type="ECO:0000256" key="6">
    <source>
        <dbReference type="ARBA" id="ARBA00022840"/>
    </source>
</evidence>
<keyword evidence="3 9" id="KW-0808">Transferase</keyword>
<evidence type="ECO:0000259" key="8">
    <source>
        <dbReference type="Pfam" id="PF01288"/>
    </source>
</evidence>
<dbReference type="GO" id="GO:0046656">
    <property type="term" value="P:folic acid biosynthetic process"/>
    <property type="evidence" value="ECO:0007669"/>
    <property type="project" value="UniProtKB-KW"/>
</dbReference>
<dbReference type="Gene3D" id="3.30.70.560">
    <property type="entry name" value="7,8-Dihydro-6-hydroxymethylpterin-pyrophosphokinase HPPK"/>
    <property type="match status" value="1"/>
</dbReference>
<dbReference type="GO" id="GO:0003848">
    <property type="term" value="F:2-amino-4-hydroxy-6-hydroxymethyldihydropteridine diphosphokinase activity"/>
    <property type="evidence" value="ECO:0007669"/>
    <property type="project" value="UniProtKB-EC"/>
</dbReference>
<dbReference type="Pfam" id="PF01288">
    <property type="entry name" value="HPPK"/>
    <property type="match status" value="1"/>
</dbReference>
<name>A0A1H6FBV8_9GAMM</name>
<dbReference type="OrthoDB" id="9790168at2"/>
<feature type="domain" description="7,8-dihydro-6-hydroxymethylpterin-pyrophosphokinase" evidence="8">
    <location>
        <begin position="5"/>
        <end position="130"/>
    </location>
</feature>
<dbReference type="GO" id="GO:0046654">
    <property type="term" value="P:tetrahydrofolate biosynthetic process"/>
    <property type="evidence" value="ECO:0007669"/>
    <property type="project" value="UniProtKB-UniPathway"/>
</dbReference>
<protein>
    <recommendedName>
        <fullName evidence="2">2-amino-4-hydroxy-6-hydroxymethyldihydropteridine diphosphokinase</fullName>
        <ecNumber evidence="2">2.7.6.3</ecNumber>
    </recommendedName>
</protein>
<evidence type="ECO:0000256" key="3">
    <source>
        <dbReference type="ARBA" id="ARBA00022679"/>
    </source>
</evidence>
<comment type="pathway">
    <text evidence="1">Cofactor biosynthesis; tetrahydrofolate biosynthesis; 2-amino-4-hydroxy-6-hydroxymethyl-7,8-dihydropteridine diphosphate from 7,8-dihydroneopterin triphosphate: step 4/4.</text>
</comment>
<dbReference type="InterPro" id="IPR000550">
    <property type="entry name" value="Hppk"/>
</dbReference>
<keyword evidence="5 9" id="KW-0418">Kinase</keyword>
<dbReference type="PANTHER" id="PTHR43071">
    <property type="entry name" value="2-AMINO-4-HYDROXY-6-HYDROXYMETHYLDIHYDROPTERIDINE PYROPHOSPHOKINASE"/>
    <property type="match status" value="1"/>
</dbReference>
<dbReference type="UniPathway" id="UPA00077">
    <property type="reaction ID" value="UER00155"/>
</dbReference>
<keyword evidence="10" id="KW-1185">Reference proteome</keyword>
<dbReference type="RefSeq" id="WP_103920533.1">
    <property type="nucleotide sequence ID" value="NZ_FMSV02000505.1"/>
</dbReference>
<dbReference type="GO" id="GO:0016301">
    <property type="term" value="F:kinase activity"/>
    <property type="evidence" value="ECO:0007669"/>
    <property type="project" value="UniProtKB-KW"/>
</dbReference>
<evidence type="ECO:0000256" key="2">
    <source>
        <dbReference type="ARBA" id="ARBA00013253"/>
    </source>
</evidence>
<dbReference type="EMBL" id="FMSV02000505">
    <property type="protein sequence ID" value="SEH06799.1"/>
    <property type="molecule type" value="Genomic_DNA"/>
</dbReference>
<evidence type="ECO:0000256" key="7">
    <source>
        <dbReference type="ARBA" id="ARBA00022909"/>
    </source>
</evidence>
<accession>A0A1H6FBV8</accession>
<dbReference type="InterPro" id="IPR035907">
    <property type="entry name" value="Hppk_sf"/>
</dbReference>
<gene>
    <name evidence="9" type="primary">folK_1</name>
    <name evidence="9" type="ORF">MBHS_02665</name>
</gene>
<dbReference type="Proteomes" id="UP000236724">
    <property type="component" value="Unassembled WGS sequence"/>
</dbReference>
<evidence type="ECO:0000256" key="5">
    <source>
        <dbReference type="ARBA" id="ARBA00022777"/>
    </source>
</evidence>
<dbReference type="AlphaFoldDB" id="A0A1H6FBV8"/>
<keyword evidence="6" id="KW-0067">ATP-binding</keyword>
<dbReference type="SUPFAM" id="SSF55083">
    <property type="entry name" value="6-hydroxymethyl-7,8-dihydropterin pyrophosphokinase, HPPK"/>
    <property type="match status" value="1"/>
</dbReference>
<keyword evidence="4" id="KW-0547">Nucleotide-binding</keyword>
<proteinExistence type="predicted"/>
<dbReference type="CDD" id="cd00483">
    <property type="entry name" value="HPPK"/>
    <property type="match status" value="1"/>
</dbReference>
<dbReference type="NCBIfam" id="TIGR01498">
    <property type="entry name" value="folK"/>
    <property type="match status" value="1"/>
</dbReference>
<organism evidence="9 10">
    <name type="scientific">Candidatus Venteria ishoeyi</name>
    <dbReference type="NCBI Taxonomy" id="1899563"/>
    <lineage>
        <taxon>Bacteria</taxon>
        <taxon>Pseudomonadati</taxon>
        <taxon>Pseudomonadota</taxon>
        <taxon>Gammaproteobacteria</taxon>
        <taxon>Thiotrichales</taxon>
        <taxon>Thiotrichaceae</taxon>
        <taxon>Venteria</taxon>
    </lineage>
</organism>
<sequence length="161" mass="18377">MATVYISIGSNIEPAKNIHASLKDLEAHYGVIQQSPVYESAAVGFEGDDFYNLVVAFDTTDDVLTVNQTLADIEAANGRVRTDKKFSARTLDLDLLLYDELIFEQGKLRLPRDEIFKYAFVLRPLFDLIPQQKHPETGQTYAEIWENFDQDTQPLHLIHLF</sequence>